<reference evidence="1" key="1">
    <citation type="journal article" date="2014" name="Front. Microbiol.">
        <title>High frequency of phylogenetically diverse reductive dehalogenase-homologous genes in deep subseafloor sedimentary metagenomes.</title>
        <authorList>
            <person name="Kawai M."/>
            <person name="Futagami T."/>
            <person name="Toyoda A."/>
            <person name="Takaki Y."/>
            <person name="Nishi S."/>
            <person name="Hori S."/>
            <person name="Arai W."/>
            <person name="Tsubouchi T."/>
            <person name="Morono Y."/>
            <person name="Uchiyama I."/>
            <person name="Ito T."/>
            <person name="Fujiyama A."/>
            <person name="Inagaki F."/>
            <person name="Takami H."/>
        </authorList>
    </citation>
    <scope>NUCLEOTIDE SEQUENCE</scope>
    <source>
        <strain evidence="1">Expedition CK06-06</strain>
    </source>
</reference>
<sequence>MCGIRLKIKSKADAYDEIHENKLRLMMILDKENEVGLSQFTKHLLMKMCADYDYILDKIER</sequence>
<accession>X1CWK1</accession>
<comment type="caution">
    <text evidence="1">The sequence shown here is derived from an EMBL/GenBank/DDBJ whole genome shotgun (WGS) entry which is preliminary data.</text>
</comment>
<organism evidence="1">
    <name type="scientific">marine sediment metagenome</name>
    <dbReference type="NCBI Taxonomy" id="412755"/>
    <lineage>
        <taxon>unclassified sequences</taxon>
        <taxon>metagenomes</taxon>
        <taxon>ecological metagenomes</taxon>
    </lineage>
</organism>
<proteinExistence type="predicted"/>
<dbReference type="EMBL" id="BART01032557">
    <property type="protein sequence ID" value="GAH12212.1"/>
    <property type="molecule type" value="Genomic_DNA"/>
</dbReference>
<evidence type="ECO:0000313" key="1">
    <source>
        <dbReference type="EMBL" id="GAH12212.1"/>
    </source>
</evidence>
<gene>
    <name evidence="1" type="ORF">S01H4_56221</name>
</gene>
<name>X1CWK1_9ZZZZ</name>
<dbReference type="AlphaFoldDB" id="X1CWK1"/>
<protein>
    <submittedName>
        <fullName evidence="1">Uncharacterized protein</fullName>
    </submittedName>
</protein>